<dbReference type="Proteomes" id="UP000055024">
    <property type="component" value="Unassembled WGS sequence"/>
</dbReference>
<name>A0A0V1GEJ6_9BILA</name>
<accession>A0A0V1GEJ6</accession>
<reference evidence="1 2" key="1">
    <citation type="submission" date="2015-01" db="EMBL/GenBank/DDBJ databases">
        <title>Evolution of Trichinella species and genotypes.</title>
        <authorList>
            <person name="Korhonen P.K."/>
            <person name="Edoardo P."/>
            <person name="Giuseppe L.R."/>
            <person name="Gasser R.B."/>
        </authorList>
    </citation>
    <scope>NUCLEOTIDE SEQUENCE [LARGE SCALE GENOMIC DNA]</scope>
    <source>
        <strain evidence="1">ISS1029</strain>
    </source>
</reference>
<comment type="caution">
    <text evidence="1">The sequence shown here is derived from an EMBL/GenBank/DDBJ whole genome shotgun (WGS) entry which is preliminary data.</text>
</comment>
<sequence length="44" mass="5064">MNKEKQNSEDRDSSIPPDHLDLVLKASILCTILSRSRMFWASET</sequence>
<proteinExistence type="predicted"/>
<protein>
    <submittedName>
        <fullName evidence="1">Uncharacterized protein</fullName>
    </submittedName>
</protein>
<dbReference type="AlphaFoldDB" id="A0A0V1GEJ6"/>
<organism evidence="1 2">
    <name type="scientific">Trichinella zimbabwensis</name>
    <dbReference type="NCBI Taxonomy" id="268475"/>
    <lineage>
        <taxon>Eukaryota</taxon>
        <taxon>Metazoa</taxon>
        <taxon>Ecdysozoa</taxon>
        <taxon>Nematoda</taxon>
        <taxon>Enoplea</taxon>
        <taxon>Dorylaimia</taxon>
        <taxon>Trichinellida</taxon>
        <taxon>Trichinellidae</taxon>
        <taxon>Trichinella</taxon>
    </lineage>
</organism>
<dbReference type="EMBL" id="JYDP01002785">
    <property type="protein sequence ID" value="KRY96482.1"/>
    <property type="molecule type" value="Genomic_DNA"/>
</dbReference>
<evidence type="ECO:0000313" key="1">
    <source>
        <dbReference type="EMBL" id="KRY96482.1"/>
    </source>
</evidence>
<evidence type="ECO:0000313" key="2">
    <source>
        <dbReference type="Proteomes" id="UP000055024"/>
    </source>
</evidence>
<keyword evidence="2" id="KW-1185">Reference proteome</keyword>
<gene>
    <name evidence="1" type="ORF">T11_85</name>
</gene>